<evidence type="ECO:0000256" key="1">
    <source>
        <dbReference type="SAM" id="MobiDB-lite"/>
    </source>
</evidence>
<feature type="compositionally biased region" description="Basic residues" evidence="1">
    <location>
        <begin position="583"/>
        <end position="594"/>
    </location>
</feature>
<proteinExistence type="predicted"/>
<dbReference type="InterPro" id="IPR007685">
    <property type="entry name" value="RelA_SpoT"/>
</dbReference>
<sequence>MDETTFQHESTNDPIASFVSDWVHTQYFYSEAASLAHDLCETLLTSNGIRAIVTHRVKQGNRLETKLRDRARHQGKNYKNSNDIRDDIVDLAGVRIALYFPSDREKIGNIMRNAFADVKHKVFPEEEDRAMSVVSTPSTSISGFRQRFQGYSADHYRVRMKVENLAMKKPREDFQKSNPVIEIQVASVLMHAWAEIDHDLVYKTLTSGPASREELRLLDATNGLVHTGEVLLQQLQTAMDTRVEYQKESFKDQFELQSFLRTQIKATRKNASMEHLDILFLVLKLLDLNSPWKLGEKLEGLVISSKSSDSIALTVIERVLGLLEQKEDSSGDTFLHSRLIDVDDLKVDKRQSKYYVVDSSTRDKVLDEREILERAVHIADIMRFPQKSILVMDGMPTKFRHFLELYHSIHFATVQPRGDISKSKKWMMERSFNEMNPLWTWFERNEDILFRVAFQLARLSLENVVDRLVDLRPLSGFQRHATMPQDELERQVSHLNSGEFTENMELESEVVAGGQSEDLGMGTHENHDKKKYRGSRNELSTIESQVYEESKNSDISRQYQGEHEPHDEEDFRQNSDVNDLPHRGRTTSIRRRVSKGLANRHDKLDGPSRELPDINRPNLFRENEPPLREKDENKPWWPQTTETGFQPRVSAQTYPPNLFRDKPASAFMIQPKPLSAHNTLPFWNYYPGANYIGTYPVIPFDPRNYYARRPPDTRGKAIWGHAQRNGG</sequence>
<dbReference type="SUPFAM" id="SSF81301">
    <property type="entry name" value="Nucleotidyltransferase"/>
    <property type="match status" value="1"/>
</dbReference>
<dbReference type="InterPro" id="IPR043519">
    <property type="entry name" value="NT_sf"/>
</dbReference>
<accession>A0A8H4R7X8</accession>
<dbReference type="GO" id="GO:0015969">
    <property type="term" value="P:guanosine tetraphosphate metabolic process"/>
    <property type="evidence" value="ECO:0007669"/>
    <property type="project" value="InterPro"/>
</dbReference>
<feature type="compositionally biased region" description="Basic and acidic residues" evidence="1">
    <location>
        <begin position="548"/>
        <end position="573"/>
    </location>
</feature>
<comment type="caution">
    <text evidence="3">The sequence shown here is derived from an EMBL/GenBank/DDBJ whole genome shotgun (WGS) entry which is preliminary data.</text>
</comment>
<reference evidence="3 4" key="1">
    <citation type="submission" date="2020-03" db="EMBL/GenBank/DDBJ databases">
        <title>Draft Genome Sequence of Cudoniella acicularis.</title>
        <authorList>
            <person name="Buettner E."/>
            <person name="Kellner H."/>
        </authorList>
    </citation>
    <scope>NUCLEOTIDE SEQUENCE [LARGE SCALE GENOMIC DNA]</scope>
    <source>
        <strain evidence="3 4">DSM 108380</strain>
    </source>
</reference>
<evidence type="ECO:0000313" key="4">
    <source>
        <dbReference type="Proteomes" id="UP000566819"/>
    </source>
</evidence>
<evidence type="ECO:0000259" key="2">
    <source>
        <dbReference type="SMART" id="SM00954"/>
    </source>
</evidence>
<protein>
    <recommendedName>
        <fullName evidence="2">RelA/SpoT domain-containing protein</fullName>
    </recommendedName>
</protein>
<feature type="domain" description="RelA/SpoT" evidence="2">
    <location>
        <begin position="55"/>
        <end position="208"/>
    </location>
</feature>
<feature type="compositionally biased region" description="Basic and acidic residues" evidence="1">
    <location>
        <begin position="599"/>
        <end position="634"/>
    </location>
</feature>
<organism evidence="3 4">
    <name type="scientific">Cudoniella acicularis</name>
    <dbReference type="NCBI Taxonomy" id="354080"/>
    <lineage>
        <taxon>Eukaryota</taxon>
        <taxon>Fungi</taxon>
        <taxon>Dikarya</taxon>
        <taxon>Ascomycota</taxon>
        <taxon>Pezizomycotina</taxon>
        <taxon>Leotiomycetes</taxon>
        <taxon>Helotiales</taxon>
        <taxon>Tricladiaceae</taxon>
        <taxon>Cudoniella</taxon>
    </lineage>
</organism>
<keyword evidence="4" id="KW-1185">Reference proteome</keyword>
<dbReference type="CDD" id="cd05399">
    <property type="entry name" value="NT_Rel-Spo_like"/>
    <property type="match status" value="1"/>
</dbReference>
<dbReference type="Gene3D" id="3.30.460.10">
    <property type="entry name" value="Beta Polymerase, domain 2"/>
    <property type="match status" value="1"/>
</dbReference>
<dbReference type="OrthoDB" id="4719016at2759"/>
<gene>
    <name evidence="3" type="ORF">G7Y89_g14156</name>
</gene>
<name>A0A8H4R7X8_9HELO</name>
<feature type="region of interest" description="Disordered" evidence="1">
    <location>
        <begin position="516"/>
        <end position="642"/>
    </location>
</feature>
<evidence type="ECO:0000313" key="3">
    <source>
        <dbReference type="EMBL" id="KAF4624018.1"/>
    </source>
</evidence>
<dbReference type="AlphaFoldDB" id="A0A8H4R7X8"/>
<dbReference type="PANTHER" id="PTHR41773">
    <property type="entry name" value="GTP PYROPHOSPHATASE-RELATED"/>
    <property type="match status" value="1"/>
</dbReference>
<dbReference type="Pfam" id="PF04607">
    <property type="entry name" value="RelA_SpoT"/>
    <property type="match status" value="1"/>
</dbReference>
<dbReference type="PANTHER" id="PTHR41773:SF1">
    <property type="entry name" value="RELA_SPOT DOMAIN-CONTAINING PROTEIN"/>
    <property type="match status" value="1"/>
</dbReference>
<dbReference type="SMART" id="SM00954">
    <property type="entry name" value="RelA_SpoT"/>
    <property type="match status" value="1"/>
</dbReference>
<dbReference type="Proteomes" id="UP000566819">
    <property type="component" value="Unassembled WGS sequence"/>
</dbReference>
<dbReference type="EMBL" id="JAAMPI010001798">
    <property type="protein sequence ID" value="KAF4624018.1"/>
    <property type="molecule type" value="Genomic_DNA"/>
</dbReference>